<keyword evidence="1" id="KW-0812">Transmembrane</keyword>
<protein>
    <submittedName>
        <fullName evidence="2">Uncharacterized protein</fullName>
    </submittedName>
</protein>
<evidence type="ECO:0000256" key="1">
    <source>
        <dbReference type="SAM" id="Phobius"/>
    </source>
</evidence>
<sequence length="219" mass="23247">MILGPLLLLTGTLLRSPFHFFYPQQLAAAVEHPGLLTAAYTCFLAGNVLMWPAVITLAGKIGQTRPAWAGWAGTLVVIGLFERTFHAGVDQAAVNVARHQGLAAAAKFVSDFYPDLHLFSYLSFTIMFGWYVLAVAAYLSRAMGLIRSLALAAMGLLPLGVLKGTEVVSVIGTVGLCVAFLPMGVHLLRTAPRPTRRSVLLALPVTVGLAALAYVSTLG</sequence>
<organism evidence="2 3">
    <name type="scientific">Actinocrispum wychmicini</name>
    <dbReference type="NCBI Taxonomy" id="1213861"/>
    <lineage>
        <taxon>Bacteria</taxon>
        <taxon>Bacillati</taxon>
        <taxon>Actinomycetota</taxon>
        <taxon>Actinomycetes</taxon>
        <taxon>Pseudonocardiales</taxon>
        <taxon>Pseudonocardiaceae</taxon>
        <taxon>Actinocrispum</taxon>
    </lineage>
</organism>
<evidence type="ECO:0000313" key="3">
    <source>
        <dbReference type="Proteomes" id="UP000295680"/>
    </source>
</evidence>
<keyword evidence="1" id="KW-1133">Transmembrane helix</keyword>
<dbReference type="Proteomes" id="UP000295680">
    <property type="component" value="Unassembled WGS sequence"/>
</dbReference>
<evidence type="ECO:0000313" key="2">
    <source>
        <dbReference type="EMBL" id="TCO59798.1"/>
    </source>
</evidence>
<gene>
    <name evidence="2" type="ORF">EV192_104641</name>
</gene>
<feature type="transmembrane region" description="Helical" evidence="1">
    <location>
        <begin position="118"/>
        <end position="139"/>
    </location>
</feature>
<accession>A0A4R2JRF5</accession>
<feature type="transmembrane region" description="Helical" evidence="1">
    <location>
        <begin position="199"/>
        <end position="217"/>
    </location>
</feature>
<proteinExistence type="predicted"/>
<keyword evidence="3" id="KW-1185">Reference proteome</keyword>
<keyword evidence="1" id="KW-0472">Membrane</keyword>
<feature type="transmembrane region" description="Helical" evidence="1">
    <location>
        <begin position="167"/>
        <end position="187"/>
    </location>
</feature>
<reference evidence="2 3" key="1">
    <citation type="submission" date="2019-03" db="EMBL/GenBank/DDBJ databases">
        <title>Genomic Encyclopedia of Type Strains, Phase IV (KMG-IV): sequencing the most valuable type-strain genomes for metagenomic binning, comparative biology and taxonomic classification.</title>
        <authorList>
            <person name="Goeker M."/>
        </authorList>
    </citation>
    <scope>NUCLEOTIDE SEQUENCE [LARGE SCALE GENOMIC DNA]</scope>
    <source>
        <strain evidence="2 3">DSM 45934</strain>
    </source>
</reference>
<feature type="transmembrane region" description="Helical" evidence="1">
    <location>
        <begin position="66"/>
        <end position="85"/>
    </location>
</feature>
<comment type="caution">
    <text evidence="2">The sequence shown here is derived from an EMBL/GenBank/DDBJ whole genome shotgun (WGS) entry which is preliminary data.</text>
</comment>
<name>A0A4R2JRF5_9PSEU</name>
<dbReference type="EMBL" id="SLWS01000004">
    <property type="protein sequence ID" value="TCO59798.1"/>
    <property type="molecule type" value="Genomic_DNA"/>
</dbReference>
<feature type="transmembrane region" description="Helical" evidence="1">
    <location>
        <begin position="144"/>
        <end position="161"/>
    </location>
</feature>
<feature type="transmembrane region" description="Helical" evidence="1">
    <location>
        <begin position="38"/>
        <end position="59"/>
    </location>
</feature>
<dbReference type="AlphaFoldDB" id="A0A4R2JRF5"/>